<dbReference type="EMBL" id="BA000036">
    <property type="protein sequence ID" value="BAB98447.1"/>
    <property type="molecule type" value="Genomic_DNA"/>
</dbReference>
<dbReference type="BioCyc" id="CORYNE:G18NG-10626-MONOMER"/>
<name>Q8NRJ4_CORGL</name>
<keyword evidence="2" id="KW-1185">Reference proteome</keyword>
<dbReference type="Proteomes" id="UP000000582">
    <property type="component" value="Chromosome"/>
</dbReference>
<evidence type="ECO:0000313" key="2">
    <source>
        <dbReference type="Proteomes" id="UP000000582"/>
    </source>
</evidence>
<dbReference type="eggNOG" id="ENOG50341ID">
    <property type="taxonomic scope" value="Bacteria"/>
</dbReference>
<gene>
    <name evidence="1" type="ordered locus">Cgl1054</name>
</gene>
<evidence type="ECO:0000313" key="1">
    <source>
        <dbReference type="EMBL" id="BAB98447.1"/>
    </source>
</evidence>
<accession>Q8NRJ4</accession>
<dbReference type="AlphaFoldDB" id="Q8NRJ4"/>
<dbReference type="KEGG" id="cgl:Cgl1054"/>
<organism evidence="1 2">
    <name type="scientific">Corynebacterium glutamicum (strain ATCC 13032 / DSM 20300 / JCM 1318 / BCRC 11384 / CCUG 27702 / LMG 3730 / NBRC 12168 / NCIMB 10025 / NRRL B-2784 / 534)</name>
    <dbReference type="NCBI Taxonomy" id="196627"/>
    <lineage>
        <taxon>Bacteria</taxon>
        <taxon>Bacillati</taxon>
        <taxon>Actinomycetota</taxon>
        <taxon>Actinomycetes</taxon>
        <taxon>Mycobacteriales</taxon>
        <taxon>Corynebacteriaceae</taxon>
        <taxon>Corynebacterium</taxon>
    </lineage>
</organism>
<dbReference type="STRING" id="196627.cg1199"/>
<dbReference type="HOGENOM" id="CLU_2154125_0_0_11"/>
<protein>
    <submittedName>
        <fullName evidence="1">Uncharacterized protein</fullName>
    </submittedName>
</protein>
<proteinExistence type="predicted"/>
<dbReference type="OrthoDB" id="3829418at2"/>
<sequence>MGFRMTIMWATRGKNWGFRFLADGAESDPLPTYTKAFENREWEREFIRTSPEFTAARIDDPLDRTDNVGRTIPHDFVLRGQFAEGINTLEDVREIIWPLVAQQYEDIWDQPINSD</sequence>
<reference evidence="2" key="1">
    <citation type="journal article" date="2003" name="Appl. Microbiol. Biotechnol.">
        <title>The Corynebacterium glutamicum genome: features and impacts on biotechnological processes.</title>
        <authorList>
            <person name="Ikeda M."/>
            <person name="Nakagawa S."/>
        </authorList>
    </citation>
    <scope>NUCLEOTIDE SEQUENCE [LARGE SCALE GENOMIC DNA]</scope>
    <source>
        <strain evidence="2">ATCC 13032 / DSM 20300 / BCRC 11384 / JCM 1318 / LMG 3730 / NCIMB 10025</strain>
    </source>
</reference>